<dbReference type="PROSITE" id="PS50043">
    <property type="entry name" value="HTH_LUXR_2"/>
    <property type="match status" value="1"/>
</dbReference>
<feature type="region of interest" description="Disordered" evidence="6">
    <location>
        <begin position="1"/>
        <end position="41"/>
    </location>
</feature>
<reference evidence="9" key="1">
    <citation type="submission" date="2020-10" db="EMBL/GenBank/DDBJ databases">
        <title>Taxonomic study of unclassified bacteria belonging to the class Ktedonobacteria.</title>
        <authorList>
            <person name="Yabe S."/>
            <person name="Wang C.M."/>
            <person name="Zheng Y."/>
            <person name="Sakai Y."/>
            <person name="Cavaletti L."/>
            <person name="Monciardini P."/>
            <person name="Donadio S."/>
        </authorList>
    </citation>
    <scope>NUCLEOTIDE SEQUENCE</scope>
    <source>
        <strain evidence="9">ID150040</strain>
    </source>
</reference>
<dbReference type="GO" id="GO:0000160">
    <property type="term" value="P:phosphorelay signal transduction system"/>
    <property type="evidence" value="ECO:0007669"/>
    <property type="project" value="InterPro"/>
</dbReference>
<comment type="caution">
    <text evidence="9">The sequence shown here is derived from an EMBL/GenBank/DDBJ whole genome shotgun (WGS) entry which is preliminary data.</text>
</comment>
<protein>
    <submittedName>
        <fullName evidence="9">DNA-binding response regulator</fullName>
    </submittedName>
</protein>
<name>A0A8J3INP4_9CHLR</name>
<dbReference type="RefSeq" id="WP_220204478.1">
    <property type="nucleotide sequence ID" value="NZ_BNJK01000001.1"/>
</dbReference>
<evidence type="ECO:0000313" key="10">
    <source>
        <dbReference type="Proteomes" id="UP000597444"/>
    </source>
</evidence>
<evidence type="ECO:0000256" key="6">
    <source>
        <dbReference type="SAM" id="MobiDB-lite"/>
    </source>
</evidence>
<keyword evidence="4" id="KW-0804">Transcription</keyword>
<sequence>MTITSFPSPPVTWLNASSPRTSSEDDTEPDDVSEQQKAAAAVETELTADAPIAQQTEQCCKRIRVLVVDDHEVVRKGIISLLCEKEEFEPVGQAATSRAALLLTQQLQPDIVLLDIFLGKTNGLDIAQQLMRSSPDTRIVAFTGSSDDEQLLRAMRLGVHGYVQKAQSLDELLAVLHAVARGERAITEPRSVTRILDEFSRLTKEQERLRSGLTDLEIELVRLAAEGCSNKEIAARQFWSEVTVKRKMQDIYRKLNVTDRAQAVAEAMRMGLI</sequence>
<evidence type="ECO:0000256" key="5">
    <source>
        <dbReference type="PROSITE-ProRule" id="PRU00169"/>
    </source>
</evidence>
<feature type="modified residue" description="4-aspartylphosphate" evidence="5">
    <location>
        <position position="115"/>
    </location>
</feature>
<dbReference type="CDD" id="cd17535">
    <property type="entry name" value="REC_NarL-like"/>
    <property type="match status" value="1"/>
</dbReference>
<accession>A0A8J3INP4</accession>
<gene>
    <name evidence="9" type="ORF">KSF_037540</name>
</gene>
<dbReference type="Pfam" id="PF00196">
    <property type="entry name" value="GerE"/>
    <property type="match status" value="1"/>
</dbReference>
<keyword evidence="2" id="KW-0805">Transcription regulation</keyword>
<dbReference type="PANTHER" id="PTHR43214:SF24">
    <property type="entry name" value="TRANSCRIPTIONAL REGULATORY PROTEIN NARL-RELATED"/>
    <property type="match status" value="1"/>
</dbReference>
<dbReference type="EMBL" id="BNJK01000001">
    <property type="protein sequence ID" value="GHO93706.1"/>
    <property type="molecule type" value="Genomic_DNA"/>
</dbReference>
<dbReference type="SMART" id="SM00448">
    <property type="entry name" value="REC"/>
    <property type="match status" value="1"/>
</dbReference>
<proteinExistence type="predicted"/>
<dbReference type="GO" id="GO:0006355">
    <property type="term" value="P:regulation of DNA-templated transcription"/>
    <property type="evidence" value="ECO:0007669"/>
    <property type="project" value="InterPro"/>
</dbReference>
<dbReference type="InterPro" id="IPR011006">
    <property type="entry name" value="CheY-like_superfamily"/>
</dbReference>
<dbReference type="CDD" id="cd06170">
    <property type="entry name" value="LuxR_C_like"/>
    <property type="match status" value="1"/>
</dbReference>
<dbReference type="SMART" id="SM00421">
    <property type="entry name" value="HTH_LUXR"/>
    <property type="match status" value="1"/>
</dbReference>
<evidence type="ECO:0000256" key="4">
    <source>
        <dbReference type="ARBA" id="ARBA00023163"/>
    </source>
</evidence>
<keyword evidence="10" id="KW-1185">Reference proteome</keyword>
<dbReference type="SUPFAM" id="SSF52172">
    <property type="entry name" value="CheY-like"/>
    <property type="match status" value="1"/>
</dbReference>
<evidence type="ECO:0000256" key="1">
    <source>
        <dbReference type="ARBA" id="ARBA00022553"/>
    </source>
</evidence>
<dbReference type="InterPro" id="IPR001789">
    <property type="entry name" value="Sig_transdc_resp-reg_receiver"/>
</dbReference>
<evidence type="ECO:0000259" key="7">
    <source>
        <dbReference type="PROSITE" id="PS50043"/>
    </source>
</evidence>
<dbReference type="Pfam" id="PF00072">
    <property type="entry name" value="Response_reg"/>
    <property type="match status" value="1"/>
</dbReference>
<dbReference type="InterPro" id="IPR000792">
    <property type="entry name" value="Tscrpt_reg_LuxR_C"/>
</dbReference>
<dbReference type="AlphaFoldDB" id="A0A8J3INP4"/>
<dbReference type="GO" id="GO:0003677">
    <property type="term" value="F:DNA binding"/>
    <property type="evidence" value="ECO:0007669"/>
    <property type="project" value="UniProtKB-KW"/>
</dbReference>
<dbReference type="InterPro" id="IPR058245">
    <property type="entry name" value="NreC/VraR/RcsB-like_REC"/>
</dbReference>
<dbReference type="PANTHER" id="PTHR43214">
    <property type="entry name" value="TWO-COMPONENT RESPONSE REGULATOR"/>
    <property type="match status" value="1"/>
</dbReference>
<organism evidence="9 10">
    <name type="scientific">Reticulibacter mediterranei</name>
    <dbReference type="NCBI Taxonomy" id="2778369"/>
    <lineage>
        <taxon>Bacteria</taxon>
        <taxon>Bacillati</taxon>
        <taxon>Chloroflexota</taxon>
        <taxon>Ktedonobacteria</taxon>
        <taxon>Ktedonobacterales</taxon>
        <taxon>Reticulibacteraceae</taxon>
        <taxon>Reticulibacter</taxon>
    </lineage>
</organism>
<dbReference type="PROSITE" id="PS50110">
    <property type="entry name" value="RESPONSE_REGULATORY"/>
    <property type="match status" value="1"/>
</dbReference>
<feature type="domain" description="HTH luxR-type" evidence="7">
    <location>
        <begin position="205"/>
        <end position="271"/>
    </location>
</feature>
<keyword evidence="1 5" id="KW-0597">Phosphoprotein</keyword>
<dbReference type="InterPro" id="IPR039420">
    <property type="entry name" value="WalR-like"/>
</dbReference>
<feature type="compositionally biased region" description="Acidic residues" evidence="6">
    <location>
        <begin position="24"/>
        <end position="33"/>
    </location>
</feature>
<evidence type="ECO:0000256" key="2">
    <source>
        <dbReference type="ARBA" id="ARBA00023015"/>
    </source>
</evidence>
<evidence type="ECO:0000256" key="3">
    <source>
        <dbReference type="ARBA" id="ARBA00023125"/>
    </source>
</evidence>
<feature type="domain" description="Response regulatory" evidence="8">
    <location>
        <begin position="64"/>
        <end position="180"/>
    </location>
</feature>
<evidence type="ECO:0000313" key="9">
    <source>
        <dbReference type="EMBL" id="GHO93706.1"/>
    </source>
</evidence>
<dbReference type="Gene3D" id="3.40.50.2300">
    <property type="match status" value="1"/>
</dbReference>
<evidence type="ECO:0000259" key="8">
    <source>
        <dbReference type="PROSITE" id="PS50110"/>
    </source>
</evidence>
<dbReference type="Proteomes" id="UP000597444">
    <property type="component" value="Unassembled WGS sequence"/>
</dbReference>
<dbReference type="PRINTS" id="PR00038">
    <property type="entry name" value="HTHLUXR"/>
</dbReference>
<keyword evidence="3 9" id="KW-0238">DNA-binding</keyword>